<accession>G2JB70</accession>
<dbReference type="OrthoDB" id="9133983at2"/>
<dbReference type="RefSeq" id="WP_006683105.1">
    <property type="nucleotide sequence ID" value="NZ_CAFB01000056.1"/>
</dbReference>
<proteinExistence type="predicted"/>
<organism evidence="1 2">
    <name type="scientific">Candidatus Glomeribacter gigasporarum BEG34</name>
    <dbReference type="NCBI Taxonomy" id="1070319"/>
    <lineage>
        <taxon>Bacteria</taxon>
        <taxon>Pseudomonadati</taxon>
        <taxon>Pseudomonadota</taxon>
        <taxon>Betaproteobacteria</taxon>
        <taxon>Burkholderiales</taxon>
        <taxon>Burkholderiaceae</taxon>
        <taxon>Candidatus Glomeribacter</taxon>
    </lineage>
</organism>
<keyword evidence="2" id="KW-1185">Reference proteome</keyword>
<evidence type="ECO:0000313" key="1">
    <source>
        <dbReference type="EMBL" id="CCD30023.1"/>
    </source>
</evidence>
<dbReference type="Proteomes" id="UP000054051">
    <property type="component" value="Unassembled WGS sequence"/>
</dbReference>
<reference evidence="1 2" key="1">
    <citation type="submission" date="2011-08" db="EMBL/GenBank/DDBJ databases">
        <title>The genome of the obligate endobacterium of an arbuscular mycorrhizal fungus reveals an interphylum network of nutritional interactions.</title>
        <authorList>
            <person name="Ghignone S."/>
            <person name="Salvioli A."/>
            <person name="Anca I."/>
            <person name="Lumini E."/>
            <person name="Ortu G."/>
            <person name="Petiti L."/>
            <person name="Cruveiller S."/>
            <person name="Bianciotto V."/>
            <person name="Piffanelli P."/>
            <person name="Lanfranco L."/>
            <person name="Bonfante P."/>
        </authorList>
    </citation>
    <scope>NUCLEOTIDE SEQUENCE [LARGE SCALE GENOMIC DNA]</scope>
    <source>
        <strain evidence="1 2">BEG34</strain>
    </source>
</reference>
<dbReference type="AlphaFoldDB" id="G2JB70"/>
<dbReference type="eggNOG" id="ENOG5032XA7">
    <property type="taxonomic scope" value="Bacteria"/>
</dbReference>
<evidence type="ECO:0000313" key="2">
    <source>
        <dbReference type="Proteomes" id="UP000054051"/>
    </source>
</evidence>
<gene>
    <name evidence="1" type="ORF">CAGGBEG34_380006</name>
</gene>
<name>G2JB70_9BURK</name>
<dbReference type="EMBL" id="CAFB01000056">
    <property type="protein sequence ID" value="CCD30023.1"/>
    <property type="molecule type" value="Genomic_DNA"/>
</dbReference>
<dbReference type="STRING" id="1070319.CAGGBEG34_380006"/>
<comment type="caution">
    <text evidence="1">The sequence shown here is derived from an EMBL/GenBank/DDBJ whole genome shotgun (WGS) entry which is preliminary data.</text>
</comment>
<protein>
    <submittedName>
        <fullName evidence="1">Uncharacterized protein</fullName>
    </submittedName>
</protein>
<sequence length="98" mass="11157">MIPVNPEALKPFASKYVWWKTPDEAVAMPERVIAQVMNMGDYADVQTLAVQVGDDALREVLKHAEAGQFNERSWAYWHYRLGLASVDRVPALPVRRFA</sequence>